<sequence>MATDIKETTHPVHAAAVMGLLPARPRLLALGEPTHGEDTLLGLRNELFRQLVEEEGYRTIAIESDCMTGLVVDDYVTSGTGTLDEVVERGISHGWGTSAANRELVRWMRAYNDGRPASERLRFAGFDGPLEITAAASPRQALTGLHGYLAARVDADLLPCTAEALDRLLGADDRWTDPAAMRDPAQSVGRSAEATELRLLADDLATLLDEQTPHLIQATSRDDWDRARLYGRTATGLLRYHYWMADTSPARLTRLVGVRDQMMARNLLAVAERGPALVHAHNSHLQREKSSMRMGGMPLEWWSAGALVSARLGEEYAFVATALGTIRHQGVDAPSPDSVEGLLYALPEDRCVVDAPRLATALAGTRPAPRVSPWFGYAPLDPAHLAGTDGIVFVKDVPQSLLFRPWRSTTEGPSYSTLSTTPAEGLPGGRGIHTSVIRLSESQRYDGA</sequence>
<dbReference type="InterPro" id="IPR052036">
    <property type="entry name" value="Hydrolase/PRTase-associated"/>
</dbReference>
<dbReference type="RefSeq" id="WP_345693512.1">
    <property type="nucleotide sequence ID" value="NZ_BAABIT010000001.1"/>
</dbReference>
<keyword evidence="3" id="KW-1185">Reference proteome</keyword>
<dbReference type="PIRSF" id="PIRSF036794">
    <property type="entry name" value="UCP_erythr_ester"/>
    <property type="match status" value="1"/>
</dbReference>
<keyword evidence="2" id="KW-0378">Hydrolase</keyword>
<accession>A0ABV9X7Y7</accession>
<dbReference type="InterPro" id="IPR007815">
    <property type="entry name" value="Emycin_Estase"/>
</dbReference>
<dbReference type="InterPro" id="IPR014622">
    <property type="entry name" value="UCP036794_erythomycin"/>
</dbReference>
<gene>
    <name evidence="2" type="ORF">ACFPM3_05245</name>
</gene>
<dbReference type="CDD" id="cd14728">
    <property type="entry name" value="Ere-like"/>
    <property type="match status" value="1"/>
</dbReference>
<feature type="region of interest" description="Disordered" evidence="1">
    <location>
        <begin position="411"/>
        <end position="431"/>
    </location>
</feature>
<evidence type="ECO:0000256" key="1">
    <source>
        <dbReference type="SAM" id="MobiDB-lite"/>
    </source>
</evidence>
<feature type="compositionally biased region" description="Polar residues" evidence="1">
    <location>
        <begin position="411"/>
        <end position="422"/>
    </location>
</feature>
<dbReference type="Pfam" id="PF05139">
    <property type="entry name" value="Erythro_esteras"/>
    <property type="match status" value="1"/>
</dbReference>
<dbReference type="PANTHER" id="PTHR31299:SF0">
    <property type="entry name" value="ESTERASE, PUTATIVE (AFU_ORTHOLOGUE AFUA_1G05850)-RELATED"/>
    <property type="match status" value="1"/>
</dbReference>
<proteinExistence type="predicted"/>
<name>A0ABV9X7Y7_9ACTN</name>
<dbReference type="Gene3D" id="3.40.1660.10">
    <property type="entry name" value="EreA-like (biosynthetic domain)"/>
    <property type="match status" value="1"/>
</dbReference>
<dbReference type="EMBL" id="JBHSJD010000002">
    <property type="protein sequence ID" value="MFC5021559.1"/>
    <property type="molecule type" value="Genomic_DNA"/>
</dbReference>
<reference evidence="3" key="1">
    <citation type="journal article" date="2019" name="Int. J. Syst. Evol. Microbiol.">
        <title>The Global Catalogue of Microorganisms (GCM) 10K type strain sequencing project: providing services to taxonomists for standard genome sequencing and annotation.</title>
        <authorList>
            <consortium name="The Broad Institute Genomics Platform"/>
            <consortium name="The Broad Institute Genome Sequencing Center for Infectious Disease"/>
            <person name="Wu L."/>
            <person name="Ma J."/>
        </authorList>
    </citation>
    <scope>NUCLEOTIDE SEQUENCE [LARGE SCALE GENOMIC DNA]</scope>
    <source>
        <strain evidence="3">CGMCC 4.1648</strain>
    </source>
</reference>
<dbReference type="PANTHER" id="PTHR31299">
    <property type="entry name" value="ESTERASE, PUTATIVE (AFU_ORTHOLOGUE AFUA_1G05850)-RELATED"/>
    <property type="match status" value="1"/>
</dbReference>
<evidence type="ECO:0000313" key="2">
    <source>
        <dbReference type="EMBL" id="MFC5021559.1"/>
    </source>
</evidence>
<dbReference type="Proteomes" id="UP001595829">
    <property type="component" value="Unassembled WGS sequence"/>
</dbReference>
<comment type="caution">
    <text evidence="2">The sequence shown here is derived from an EMBL/GenBank/DDBJ whole genome shotgun (WGS) entry which is preliminary data.</text>
</comment>
<dbReference type="EC" id="3.1.1.-" evidence="2"/>
<dbReference type="Gene3D" id="3.30.1870.10">
    <property type="entry name" value="EreA-like, domain 2"/>
    <property type="match status" value="1"/>
</dbReference>
<dbReference type="SUPFAM" id="SSF159501">
    <property type="entry name" value="EreA/ChaN-like"/>
    <property type="match status" value="1"/>
</dbReference>
<protein>
    <submittedName>
        <fullName evidence="2">Erythromycin esterase family protein</fullName>
        <ecNumber evidence="2">3.1.1.-</ecNumber>
    </submittedName>
</protein>
<organism evidence="2 3">
    <name type="scientific">Streptomyces coeruleoprunus</name>
    <dbReference type="NCBI Taxonomy" id="285563"/>
    <lineage>
        <taxon>Bacteria</taxon>
        <taxon>Bacillati</taxon>
        <taxon>Actinomycetota</taxon>
        <taxon>Actinomycetes</taxon>
        <taxon>Kitasatosporales</taxon>
        <taxon>Streptomycetaceae</taxon>
        <taxon>Streptomyces</taxon>
    </lineage>
</organism>
<dbReference type="GO" id="GO:0016787">
    <property type="term" value="F:hydrolase activity"/>
    <property type="evidence" value="ECO:0007669"/>
    <property type="project" value="UniProtKB-KW"/>
</dbReference>
<evidence type="ECO:0000313" key="3">
    <source>
        <dbReference type="Proteomes" id="UP001595829"/>
    </source>
</evidence>